<comment type="caution">
    <text evidence="1">The sequence shown here is derived from an EMBL/GenBank/DDBJ whole genome shotgun (WGS) entry which is preliminary data.</text>
</comment>
<evidence type="ECO:0008006" key="3">
    <source>
        <dbReference type="Google" id="ProtNLM"/>
    </source>
</evidence>
<accession>A0ABT1PMN1</accession>
<proteinExistence type="predicted"/>
<gene>
    <name evidence="1" type="ORF">NON19_28280</name>
</gene>
<evidence type="ECO:0000313" key="2">
    <source>
        <dbReference type="Proteomes" id="UP001206206"/>
    </source>
</evidence>
<sequence length="94" mass="10358">MNDETDQQWDGSWEELTVPVPLAASMLGISPCAVVRLATAGHLEDDVHRSYRFITLTSLFAYRRVHWSAARAARYTVALDDATALDHAADQLAG</sequence>
<evidence type="ECO:0000313" key="1">
    <source>
        <dbReference type="EMBL" id="MCQ4045828.1"/>
    </source>
</evidence>
<organism evidence="1 2">
    <name type="scientific">Streptantibioticus rubrisoli</name>
    <dbReference type="NCBI Taxonomy" id="1387313"/>
    <lineage>
        <taxon>Bacteria</taxon>
        <taxon>Bacillati</taxon>
        <taxon>Actinomycetota</taxon>
        <taxon>Actinomycetes</taxon>
        <taxon>Kitasatosporales</taxon>
        <taxon>Streptomycetaceae</taxon>
        <taxon>Streptantibioticus</taxon>
    </lineage>
</organism>
<dbReference type="EMBL" id="JANFNH010000049">
    <property type="protein sequence ID" value="MCQ4045828.1"/>
    <property type="molecule type" value="Genomic_DNA"/>
</dbReference>
<dbReference type="RefSeq" id="WP_255931978.1">
    <property type="nucleotide sequence ID" value="NZ_JANFNH010000049.1"/>
</dbReference>
<dbReference type="Proteomes" id="UP001206206">
    <property type="component" value="Unassembled WGS sequence"/>
</dbReference>
<name>A0ABT1PMN1_9ACTN</name>
<protein>
    <recommendedName>
        <fullName evidence="3">Helix-turn-helix domain-containing protein</fullName>
    </recommendedName>
</protein>
<reference evidence="1 2" key="1">
    <citation type="submission" date="2022-06" db="EMBL/GenBank/DDBJ databases">
        <title>Draft genome sequence of type strain Streptomyces rubrisoli DSM 42083.</title>
        <authorList>
            <person name="Duangmal K."/>
            <person name="Klaysubun C."/>
        </authorList>
    </citation>
    <scope>NUCLEOTIDE SEQUENCE [LARGE SCALE GENOMIC DNA]</scope>
    <source>
        <strain evidence="1 2">DSM 42083</strain>
    </source>
</reference>
<keyword evidence="2" id="KW-1185">Reference proteome</keyword>